<dbReference type="AlphaFoldDB" id="A0A3Q2YSJ3"/>
<dbReference type="Ensembl" id="ENSHCOT00000003047.1">
    <property type="protein sequence ID" value="ENSHCOP00000021662.1"/>
    <property type="gene ID" value="ENSHCOG00000008670.1"/>
</dbReference>
<dbReference type="GeneTree" id="ENSGT00940000157725"/>
<protein>
    <submittedName>
        <fullName evidence="3">Ornithine decarboxylase antizyme 2</fullName>
    </submittedName>
</protein>
<accession>A0A3Q2YSJ3</accession>
<evidence type="ECO:0000313" key="4">
    <source>
        <dbReference type="Proteomes" id="UP000264820"/>
    </source>
</evidence>
<dbReference type="Gene3D" id="3.40.630.60">
    <property type="match status" value="1"/>
</dbReference>
<dbReference type="GO" id="GO:0075523">
    <property type="term" value="P:viral translational frameshifting"/>
    <property type="evidence" value="ECO:0007669"/>
    <property type="project" value="UniProtKB-KW"/>
</dbReference>
<dbReference type="GO" id="GO:0005634">
    <property type="term" value="C:nucleus"/>
    <property type="evidence" value="ECO:0007669"/>
    <property type="project" value="TreeGrafter"/>
</dbReference>
<reference evidence="3" key="2">
    <citation type="submission" date="2025-09" db="UniProtKB">
        <authorList>
            <consortium name="Ensembl"/>
        </authorList>
    </citation>
    <scope>IDENTIFICATION</scope>
</reference>
<dbReference type="InterPro" id="IPR038581">
    <property type="entry name" value="ODC_AZ_sf"/>
</dbReference>
<dbReference type="GO" id="GO:0005737">
    <property type="term" value="C:cytoplasm"/>
    <property type="evidence" value="ECO:0007669"/>
    <property type="project" value="TreeGrafter"/>
</dbReference>
<keyword evidence="4" id="KW-1185">Reference proteome</keyword>
<dbReference type="STRING" id="109280.ENSHCOP00000021662"/>
<reference evidence="3" key="1">
    <citation type="submission" date="2025-08" db="UniProtKB">
        <authorList>
            <consortium name="Ensembl"/>
        </authorList>
    </citation>
    <scope>IDENTIFICATION</scope>
</reference>
<dbReference type="PANTHER" id="PTHR10279:SF6">
    <property type="entry name" value="ORNITHINE DECARBOXYLASE ANTIZYME 2"/>
    <property type="match status" value="1"/>
</dbReference>
<sequence>MFEWLTLTLLQAKRFRQAENGVHPGANVACNKNVPLSRIDRARGCRAPFLRPRGLSGAPDAPHPHLKIPGGRGTVRDHSLGALLHKVSGLNSNERRSAFWDTTVWEGSLFLEMPTGPLAEGSKEGLTALLEFAEDKLKVNSVVLWFCKGREDRLSIIKTFNYIGFEMLKPGDPSVPARPDLVFMLYSLDIDSSSDEE</sequence>
<proteinExistence type="inferred from homology"/>
<dbReference type="InterPro" id="IPR002993">
    <property type="entry name" value="ODC_AZ"/>
</dbReference>
<name>A0A3Q2YSJ3_HIPCM</name>
<evidence type="ECO:0000313" key="3">
    <source>
        <dbReference type="Ensembl" id="ENSHCOP00000021662.1"/>
    </source>
</evidence>
<keyword evidence="2" id="KW-0688">Ribosomal frameshifting</keyword>
<dbReference type="PANTHER" id="PTHR10279">
    <property type="entry name" value="ORNITHINE DECARBOXYLASE ANTIZYME"/>
    <property type="match status" value="1"/>
</dbReference>
<comment type="similarity">
    <text evidence="1">Belongs to the ODC antizyme family.</text>
</comment>
<dbReference type="GO" id="GO:0008073">
    <property type="term" value="F:ornithine decarboxylase inhibitor activity"/>
    <property type="evidence" value="ECO:0007669"/>
    <property type="project" value="InterPro"/>
</dbReference>
<dbReference type="Pfam" id="PF02100">
    <property type="entry name" value="ODC_AZ"/>
    <property type="match status" value="1"/>
</dbReference>
<organism evidence="3 4">
    <name type="scientific">Hippocampus comes</name>
    <name type="common">Tiger tail seahorse</name>
    <dbReference type="NCBI Taxonomy" id="109280"/>
    <lineage>
        <taxon>Eukaryota</taxon>
        <taxon>Metazoa</taxon>
        <taxon>Chordata</taxon>
        <taxon>Craniata</taxon>
        <taxon>Vertebrata</taxon>
        <taxon>Euteleostomi</taxon>
        <taxon>Actinopterygii</taxon>
        <taxon>Neopterygii</taxon>
        <taxon>Teleostei</taxon>
        <taxon>Neoteleostei</taxon>
        <taxon>Acanthomorphata</taxon>
        <taxon>Syngnathiaria</taxon>
        <taxon>Syngnathiformes</taxon>
        <taxon>Syngnathoidei</taxon>
        <taxon>Syngnathidae</taxon>
        <taxon>Hippocampus</taxon>
    </lineage>
</organism>
<evidence type="ECO:0000256" key="2">
    <source>
        <dbReference type="ARBA" id="ARBA00022758"/>
    </source>
</evidence>
<evidence type="ECO:0000256" key="1">
    <source>
        <dbReference type="ARBA" id="ARBA00008796"/>
    </source>
</evidence>
<dbReference type="Proteomes" id="UP000264820">
    <property type="component" value="Unplaced"/>
</dbReference>
<dbReference type="OMA" id="IRTFKFM"/>
<dbReference type="GO" id="GO:0045732">
    <property type="term" value="P:positive regulation of protein catabolic process"/>
    <property type="evidence" value="ECO:0007669"/>
    <property type="project" value="TreeGrafter"/>
</dbReference>
<dbReference type="PROSITE" id="PS01337">
    <property type="entry name" value="ODC_AZ"/>
    <property type="match status" value="1"/>
</dbReference>
<dbReference type="SUPFAM" id="SSF55729">
    <property type="entry name" value="Acyl-CoA N-acyltransferases (Nat)"/>
    <property type="match status" value="1"/>
</dbReference>
<dbReference type="InterPro" id="IPR016181">
    <property type="entry name" value="Acyl_CoA_acyltransferase"/>
</dbReference>